<dbReference type="Gene3D" id="3.40.50.2000">
    <property type="entry name" value="Glycogen Phosphorylase B"/>
    <property type="match status" value="3"/>
</dbReference>
<dbReference type="PANTHER" id="PTHR45947">
    <property type="entry name" value="SULFOQUINOVOSYL TRANSFERASE SQD2"/>
    <property type="match status" value="1"/>
</dbReference>
<reference evidence="2 3" key="1">
    <citation type="submission" date="2019-02" db="EMBL/GenBank/DDBJ databases">
        <authorList>
            <person name="Goldberg S.R."/>
            <person name="Haltli B.A."/>
            <person name="Correa H."/>
            <person name="Russell K.G."/>
        </authorList>
    </citation>
    <scope>NUCLEOTIDE SEQUENCE [LARGE SCALE GENOMIC DNA]</scope>
    <source>
        <strain evidence="2 3">JCM 16186</strain>
    </source>
</reference>
<accession>A0ABW9RZ76</accession>
<evidence type="ECO:0000313" key="2">
    <source>
        <dbReference type="EMBL" id="MTI29067.1"/>
    </source>
</evidence>
<organism evidence="2 3">
    <name type="scientific">Fulvivirga kasyanovii</name>
    <dbReference type="NCBI Taxonomy" id="396812"/>
    <lineage>
        <taxon>Bacteria</taxon>
        <taxon>Pseudomonadati</taxon>
        <taxon>Bacteroidota</taxon>
        <taxon>Cytophagia</taxon>
        <taxon>Cytophagales</taxon>
        <taxon>Fulvivirgaceae</taxon>
        <taxon>Fulvivirga</taxon>
    </lineage>
</organism>
<protein>
    <submittedName>
        <fullName evidence="2">Glycosyltransferase</fullName>
    </submittedName>
</protein>
<proteinExistence type="predicted"/>
<evidence type="ECO:0000259" key="1">
    <source>
        <dbReference type="Pfam" id="PF13524"/>
    </source>
</evidence>
<dbReference type="EMBL" id="SMLW01000678">
    <property type="protein sequence ID" value="MTI29067.1"/>
    <property type="molecule type" value="Genomic_DNA"/>
</dbReference>
<dbReference type="PANTHER" id="PTHR45947:SF3">
    <property type="entry name" value="SULFOQUINOVOSYL TRANSFERASE SQD2"/>
    <property type="match status" value="1"/>
</dbReference>
<dbReference type="InterPro" id="IPR050194">
    <property type="entry name" value="Glycosyltransferase_grp1"/>
</dbReference>
<dbReference type="CDD" id="cd03801">
    <property type="entry name" value="GT4_PimA-like"/>
    <property type="match status" value="1"/>
</dbReference>
<comment type="caution">
    <text evidence="2">The sequence shown here is derived from an EMBL/GenBank/DDBJ whole genome shotgun (WGS) entry which is preliminary data.</text>
</comment>
<dbReference type="Pfam" id="PF13524">
    <property type="entry name" value="Glyco_trans_1_2"/>
    <property type="match status" value="1"/>
</dbReference>
<keyword evidence="3" id="KW-1185">Reference proteome</keyword>
<gene>
    <name evidence="2" type="ORF">E1163_29160</name>
</gene>
<evidence type="ECO:0000313" key="3">
    <source>
        <dbReference type="Proteomes" id="UP000798808"/>
    </source>
</evidence>
<sequence>MKIILFYHSLISDWNHGNAHFLRGIYASLMKMGHEVVVYEPTNGWSLSSLIKDYGHKAVSDFRSYFPHLKPSFYDPEDYDLNIMLKDADLVLVHEWNDPKLVRDIGNFKLIQDFTLFFHDTHHRAVSASEEMKRYDLTHYDGVLAFGNTLSRIYEKEGYHKNVWTWHEAADTDTYHPMVRDEELGDVVWIGNWGDNERTKEIHEFIIEPVKALKLKAKFYGVRYPKHAIRALEAAGIEYGGWLPTCKVAETFSKYKATIHVPRKFYRENLHGIPTIRPFEAMACKIPLISAPWEDTEELFTIGKDFLMAEDGEEMKDMLYKVMTNKSFARSMADQAYSTICDKHTCDHRAKELVNIYKQVNESKTIKAEV</sequence>
<name>A0ABW9RZ76_9BACT</name>
<feature type="domain" description="Spore protein YkvP/CgeB glycosyl transferase-like" evidence="1">
    <location>
        <begin position="204"/>
        <end position="354"/>
    </location>
</feature>
<dbReference type="SUPFAM" id="SSF53756">
    <property type="entry name" value="UDP-Glycosyltransferase/glycogen phosphorylase"/>
    <property type="match status" value="1"/>
</dbReference>
<dbReference type="Proteomes" id="UP000798808">
    <property type="component" value="Unassembled WGS sequence"/>
</dbReference>
<dbReference type="InterPro" id="IPR055259">
    <property type="entry name" value="YkvP/CgeB_Glyco_trans-like"/>
</dbReference>
<dbReference type="RefSeq" id="WP_155177199.1">
    <property type="nucleotide sequence ID" value="NZ_BAAAFL010000010.1"/>
</dbReference>